<sequence length="72" mass="8574">MAKSRNKSLDVLLEENRNKIKDNFNCYIEKFGCYGLKLRTKVIGEKEQFVYIYYNGELAENKKKHFSEKCKS</sequence>
<dbReference type="EMBL" id="CP103424">
    <property type="protein sequence ID" value="UWD34690.1"/>
    <property type="molecule type" value="Genomic_DNA"/>
</dbReference>
<gene>
    <name evidence="1" type="ORF">NX779_02640</name>
</gene>
<evidence type="ECO:0000313" key="2">
    <source>
        <dbReference type="Proteomes" id="UP001059819"/>
    </source>
</evidence>
<organism evidence="1 2">
    <name type="scientific">Mycoplasma cottewii</name>
    <dbReference type="NCBI Taxonomy" id="51364"/>
    <lineage>
        <taxon>Bacteria</taxon>
        <taxon>Bacillati</taxon>
        <taxon>Mycoplasmatota</taxon>
        <taxon>Mollicutes</taxon>
        <taxon>Mycoplasmataceae</taxon>
        <taxon>Mycoplasma</taxon>
    </lineage>
</organism>
<protein>
    <submittedName>
        <fullName evidence="1">Uncharacterized protein</fullName>
    </submittedName>
</protein>
<dbReference type="Proteomes" id="UP001059819">
    <property type="component" value="Chromosome"/>
</dbReference>
<accession>A0ABY5TWW2</accession>
<reference evidence="1" key="1">
    <citation type="submission" date="2022-08" db="EMBL/GenBank/DDBJ databases">
        <title>Complete genome sequence of Mycoplasma cottewii type strain VIS.</title>
        <authorList>
            <person name="Spergser J."/>
        </authorList>
    </citation>
    <scope>NUCLEOTIDE SEQUENCE</scope>
    <source>
        <strain evidence="1">VIS</strain>
    </source>
</reference>
<dbReference type="RefSeq" id="WP_259429877.1">
    <property type="nucleotide sequence ID" value="NZ_CP103424.1"/>
</dbReference>
<name>A0ABY5TWW2_9MOLU</name>
<keyword evidence="2" id="KW-1185">Reference proteome</keyword>
<proteinExistence type="predicted"/>
<evidence type="ECO:0000313" key="1">
    <source>
        <dbReference type="EMBL" id="UWD34690.1"/>
    </source>
</evidence>